<dbReference type="Pfam" id="PF00175">
    <property type="entry name" value="NAD_binding_1"/>
    <property type="match status" value="1"/>
</dbReference>
<accession>A0A366L2Z2</accession>
<dbReference type="PROSITE" id="PS51384">
    <property type="entry name" value="FAD_FR"/>
    <property type="match status" value="1"/>
</dbReference>
<dbReference type="CDD" id="cd06184">
    <property type="entry name" value="flavohem_like_fad_nad_binding"/>
    <property type="match status" value="1"/>
</dbReference>
<dbReference type="SUPFAM" id="SSF54292">
    <property type="entry name" value="2Fe-2S ferredoxin-like"/>
    <property type="match status" value="1"/>
</dbReference>
<dbReference type="InterPro" id="IPR011037">
    <property type="entry name" value="Pyrv_Knase-like_insert_dom_sf"/>
</dbReference>
<dbReference type="SUPFAM" id="SSF52343">
    <property type="entry name" value="Ferredoxin reductase-like, C-terminal NADP-linked domain"/>
    <property type="match status" value="1"/>
</dbReference>
<gene>
    <name evidence="4" type="ORF">DRW42_09600</name>
</gene>
<dbReference type="GO" id="GO:0030170">
    <property type="term" value="F:pyridoxal phosphate binding"/>
    <property type="evidence" value="ECO:0007669"/>
    <property type="project" value="InterPro"/>
</dbReference>
<dbReference type="InterPro" id="IPR008333">
    <property type="entry name" value="Cbr1-like_FAD-bd_dom"/>
</dbReference>
<dbReference type="InterPro" id="IPR012675">
    <property type="entry name" value="Beta-grasp_dom_sf"/>
</dbReference>
<dbReference type="PANTHER" id="PTHR30212">
    <property type="entry name" value="PROTEIN YIIM"/>
    <property type="match status" value="1"/>
</dbReference>
<feature type="domain" description="MOSC" evidence="2">
    <location>
        <begin position="28"/>
        <end position="163"/>
    </location>
</feature>
<dbReference type="Pfam" id="PF03475">
    <property type="entry name" value="YiiM_3-alpha"/>
    <property type="match status" value="1"/>
</dbReference>
<dbReference type="Pfam" id="PF00970">
    <property type="entry name" value="FAD_binding_6"/>
    <property type="match status" value="1"/>
</dbReference>
<evidence type="ECO:0000313" key="5">
    <source>
        <dbReference type="Proteomes" id="UP000252081"/>
    </source>
</evidence>
<dbReference type="Gene3D" id="3.10.20.30">
    <property type="match status" value="1"/>
</dbReference>
<evidence type="ECO:0000259" key="1">
    <source>
        <dbReference type="PROSITE" id="PS51085"/>
    </source>
</evidence>
<dbReference type="GO" id="GO:0016491">
    <property type="term" value="F:oxidoreductase activity"/>
    <property type="evidence" value="ECO:0007669"/>
    <property type="project" value="InterPro"/>
</dbReference>
<dbReference type="Pfam" id="PF00111">
    <property type="entry name" value="Fer2"/>
    <property type="match status" value="1"/>
</dbReference>
<dbReference type="InterPro" id="IPR001433">
    <property type="entry name" value="OxRdtase_FAD/NAD-bd"/>
</dbReference>
<dbReference type="SUPFAM" id="SSF63380">
    <property type="entry name" value="Riboflavin synthase domain-like"/>
    <property type="match status" value="1"/>
</dbReference>
<dbReference type="Pfam" id="PF03473">
    <property type="entry name" value="MOSC"/>
    <property type="match status" value="1"/>
</dbReference>
<keyword evidence="5" id="KW-1185">Reference proteome</keyword>
<name>A0A366L2Z2_9SPHI</name>
<dbReference type="InterPro" id="IPR017927">
    <property type="entry name" value="FAD-bd_FR_type"/>
</dbReference>
<dbReference type="SUPFAM" id="SSF50800">
    <property type="entry name" value="PK beta-barrel domain-like"/>
    <property type="match status" value="1"/>
</dbReference>
<dbReference type="Gene3D" id="2.40.33.20">
    <property type="entry name" value="PK beta-barrel domain-like"/>
    <property type="match status" value="1"/>
</dbReference>
<dbReference type="InterPro" id="IPR001041">
    <property type="entry name" value="2Fe-2S_ferredoxin-type"/>
</dbReference>
<dbReference type="Gene3D" id="2.40.30.10">
    <property type="entry name" value="Translation factors"/>
    <property type="match status" value="1"/>
</dbReference>
<reference evidence="4 5" key="1">
    <citation type="submission" date="2018-07" db="EMBL/GenBank/DDBJ databases">
        <title>A draft genome of a endophytic bacteria, a new species of Pedobacter.</title>
        <authorList>
            <person name="Zhang Z.D."/>
            <person name="Chen Z.J."/>
        </authorList>
    </citation>
    <scope>NUCLEOTIDE SEQUENCE [LARGE SCALE GENOMIC DNA]</scope>
    <source>
        <strain evidence="4 5">RS10</strain>
    </source>
</reference>
<evidence type="ECO:0000259" key="2">
    <source>
        <dbReference type="PROSITE" id="PS51340"/>
    </source>
</evidence>
<dbReference type="InterPro" id="IPR017938">
    <property type="entry name" value="Riboflavin_synthase-like_b-brl"/>
</dbReference>
<dbReference type="InterPro" id="IPR052353">
    <property type="entry name" value="Benzoxazolinone_Detox_Enz"/>
</dbReference>
<dbReference type="EMBL" id="QNQU01000007">
    <property type="protein sequence ID" value="RBQ07849.1"/>
    <property type="molecule type" value="Genomic_DNA"/>
</dbReference>
<evidence type="ECO:0000259" key="3">
    <source>
        <dbReference type="PROSITE" id="PS51384"/>
    </source>
</evidence>
<dbReference type="GO" id="GO:0051536">
    <property type="term" value="F:iron-sulfur cluster binding"/>
    <property type="evidence" value="ECO:0007669"/>
    <property type="project" value="InterPro"/>
</dbReference>
<dbReference type="PROSITE" id="PS51340">
    <property type="entry name" value="MOSC"/>
    <property type="match status" value="1"/>
</dbReference>
<feature type="domain" description="FAD-binding FR-type" evidence="3">
    <location>
        <begin position="235"/>
        <end position="340"/>
    </location>
</feature>
<dbReference type="InterPro" id="IPR039261">
    <property type="entry name" value="FNR_nucleotide-bd"/>
</dbReference>
<proteinExistence type="predicted"/>
<dbReference type="PROSITE" id="PS51085">
    <property type="entry name" value="2FE2S_FER_2"/>
    <property type="match status" value="1"/>
</dbReference>
<dbReference type="Gene3D" id="3.40.50.80">
    <property type="entry name" value="Nucleotide-binding domain of ferredoxin-NADP reductase (FNR) module"/>
    <property type="match status" value="1"/>
</dbReference>
<sequence>MRLISVNVGLPQEIEWRGQTVRTSIFKKPVSGQIFAGRLNLEGDGQADLIGHGGEHRALMVYQKEAYNFWKSLLGRDNIVYGQFGENLTVEDLPDNEVCIGDRYRIGTALFEVTQPRVTCYKVGISLGADDLPFLMVKHKRPGFYLRVLIEGYVQAGDTIHKIQPGAEGMTVAQISDLLYLNDHPQELLLRALKIPALSWGWQDSFRKLLQTAIQPDINENDGKAGLSVPKTEWSGFRDFKISKTERITETIRAFELEPKEVSAPISFIPGQYIAALIYVKGENLGLIRSYSLCGSSDNPVLRIAVKKIDNGKVSRHMHEELKIGDTIGISMPRGTFTMDPMQRHIAFFSAGVGVTPFLPMLYKIASSKGPEKIWWVHSCRNSDNEAFRTEIKSLNDQIPNLQRLMIYSSPLEKDILGSDYDLKGRINTEAINDLQLPGDTEIYICGPLGYNDKVTEALSPNVISPSQIHSEQFIPLKETKRNHSDLIAQPNNSPAKNISFLKSNLRIAWEDSFKSILELAENYGIPVNWSCRAGICRRCQTSILSGETSYAIEPLSPLPESQVLICCSRPVTDIVLDL</sequence>
<dbReference type="AlphaFoldDB" id="A0A366L2Z2"/>
<organism evidence="4 5">
    <name type="scientific">Pedobacter miscanthi</name>
    <dbReference type="NCBI Taxonomy" id="2259170"/>
    <lineage>
        <taxon>Bacteria</taxon>
        <taxon>Pseudomonadati</taxon>
        <taxon>Bacteroidota</taxon>
        <taxon>Sphingobacteriia</taxon>
        <taxon>Sphingobacteriales</taxon>
        <taxon>Sphingobacteriaceae</taxon>
        <taxon>Pedobacter</taxon>
    </lineage>
</organism>
<dbReference type="Proteomes" id="UP000252081">
    <property type="component" value="Unassembled WGS sequence"/>
</dbReference>
<dbReference type="GO" id="GO:0030151">
    <property type="term" value="F:molybdenum ion binding"/>
    <property type="evidence" value="ECO:0007669"/>
    <property type="project" value="InterPro"/>
</dbReference>
<dbReference type="RefSeq" id="WP_113948608.1">
    <property type="nucleotide sequence ID" value="NZ_QNQU01000007.1"/>
</dbReference>
<protein>
    <submittedName>
        <fullName evidence="4">Sulfurase</fullName>
    </submittedName>
</protein>
<evidence type="ECO:0000313" key="4">
    <source>
        <dbReference type="EMBL" id="RBQ07849.1"/>
    </source>
</evidence>
<dbReference type="InterPro" id="IPR005163">
    <property type="entry name" value="Tri_helical_YiiM-like"/>
</dbReference>
<dbReference type="InterPro" id="IPR036010">
    <property type="entry name" value="2Fe-2S_ferredoxin-like_sf"/>
</dbReference>
<dbReference type="OrthoDB" id="9786134at2"/>
<dbReference type="InterPro" id="IPR005302">
    <property type="entry name" value="MoCF_Sase_C"/>
</dbReference>
<dbReference type="CDD" id="cd00207">
    <property type="entry name" value="fer2"/>
    <property type="match status" value="1"/>
</dbReference>
<feature type="domain" description="2Fe-2S ferredoxin-type" evidence="1">
    <location>
        <begin position="497"/>
        <end position="579"/>
    </location>
</feature>
<dbReference type="PRINTS" id="PR00409">
    <property type="entry name" value="PHDIOXRDTASE"/>
</dbReference>
<comment type="caution">
    <text evidence="4">The sequence shown here is derived from an EMBL/GenBank/DDBJ whole genome shotgun (WGS) entry which is preliminary data.</text>
</comment>
<dbReference type="PANTHER" id="PTHR30212:SF2">
    <property type="entry name" value="PROTEIN YIIM"/>
    <property type="match status" value="1"/>
</dbReference>